<dbReference type="EMBL" id="MU275849">
    <property type="protein sequence ID" value="KAI0051833.1"/>
    <property type="molecule type" value="Genomic_DNA"/>
</dbReference>
<proteinExistence type="predicted"/>
<name>A0ACB8S7R0_9AGAM</name>
<sequence length="484" mass="53642">MPPLRMPDHATIQPVTEREMSRLQRSLVDSSFEEGHYEAGIAVLDELLVQNYMPSRSHVRQLLYIALYPSVRRARNNHDAGAPSKTSSSKSNSDLTPSPSATVAAQRSLMLTASSYTPAALLRALPSHADRNDMARSGLPEAEDEAEEAVEYDSFIAGEAQRFQQCKDVWQILKQGFVPLVAEGPGIPPASPSKRRRGDAQAYHTLPHDDSPVSSDAWPILNWLLTLFERDEKDAQRRQHVLYSPLLLSQISPTRSETGARWDANAPLEVALYCLKQEEPFRQQMGKRLLTLLIDLTSTTLFDLPLFVNLLLAHLPSDPQELQNFFSTLPGTLAVMKFKLVLCQRYLSHAPAKTRRSTAKAQPRAQPRPAPRRRAGDSASSQPTARISSADITIASHHPTPPASEILHLFSPTANAGGAVQVVKYHLLLAYAKLQYCAATEEKSQDWARLLREGDVARAVEEAFVNSTDKESMRMKNGLLAMTA</sequence>
<evidence type="ECO:0000313" key="1">
    <source>
        <dbReference type="EMBL" id="KAI0051833.1"/>
    </source>
</evidence>
<gene>
    <name evidence="1" type="ORF">FA95DRAFT_1602329</name>
</gene>
<comment type="caution">
    <text evidence="1">The sequence shown here is derived from an EMBL/GenBank/DDBJ whole genome shotgun (WGS) entry which is preliminary data.</text>
</comment>
<dbReference type="Proteomes" id="UP000814033">
    <property type="component" value="Unassembled WGS sequence"/>
</dbReference>
<protein>
    <submittedName>
        <fullName evidence="1">Uncharacterized protein</fullName>
    </submittedName>
</protein>
<organism evidence="1 2">
    <name type="scientific">Auriscalpium vulgare</name>
    <dbReference type="NCBI Taxonomy" id="40419"/>
    <lineage>
        <taxon>Eukaryota</taxon>
        <taxon>Fungi</taxon>
        <taxon>Dikarya</taxon>
        <taxon>Basidiomycota</taxon>
        <taxon>Agaricomycotina</taxon>
        <taxon>Agaricomycetes</taxon>
        <taxon>Russulales</taxon>
        <taxon>Auriscalpiaceae</taxon>
        <taxon>Auriscalpium</taxon>
    </lineage>
</organism>
<evidence type="ECO:0000313" key="2">
    <source>
        <dbReference type="Proteomes" id="UP000814033"/>
    </source>
</evidence>
<accession>A0ACB8S7R0</accession>
<reference evidence="1" key="2">
    <citation type="journal article" date="2022" name="New Phytol.">
        <title>Evolutionary transition to the ectomycorrhizal habit in the genomes of a hyperdiverse lineage of mushroom-forming fungi.</title>
        <authorList>
            <person name="Looney B."/>
            <person name="Miyauchi S."/>
            <person name="Morin E."/>
            <person name="Drula E."/>
            <person name="Courty P.E."/>
            <person name="Kohler A."/>
            <person name="Kuo A."/>
            <person name="LaButti K."/>
            <person name="Pangilinan J."/>
            <person name="Lipzen A."/>
            <person name="Riley R."/>
            <person name="Andreopoulos W."/>
            <person name="He G."/>
            <person name="Johnson J."/>
            <person name="Nolan M."/>
            <person name="Tritt A."/>
            <person name="Barry K.W."/>
            <person name="Grigoriev I.V."/>
            <person name="Nagy L.G."/>
            <person name="Hibbett D."/>
            <person name="Henrissat B."/>
            <person name="Matheny P.B."/>
            <person name="Labbe J."/>
            <person name="Martin F.M."/>
        </authorList>
    </citation>
    <scope>NUCLEOTIDE SEQUENCE</scope>
    <source>
        <strain evidence="1">FP105234-sp</strain>
    </source>
</reference>
<keyword evidence="2" id="KW-1185">Reference proteome</keyword>
<reference evidence="1" key="1">
    <citation type="submission" date="2021-02" db="EMBL/GenBank/DDBJ databases">
        <authorList>
            <consortium name="DOE Joint Genome Institute"/>
            <person name="Ahrendt S."/>
            <person name="Looney B.P."/>
            <person name="Miyauchi S."/>
            <person name="Morin E."/>
            <person name="Drula E."/>
            <person name="Courty P.E."/>
            <person name="Chicoki N."/>
            <person name="Fauchery L."/>
            <person name="Kohler A."/>
            <person name="Kuo A."/>
            <person name="Labutti K."/>
            <person name="Pangilinan J."/>
            <person name="Lipzen A."/>
            <person name="Riley R."/>
            <person name="Andreopoulos W."/>
            <person name="He G."/>
            <person name="Johnson J."/>
            <person name="Barry K.W."/>
            <person name="Grigoriev I.V."/>
            <person name="Nagy L."/>
            <person name="Hibbett D."/>
            <person name="Henrissat B."/>
            <person name="Matheny P.B."/>
            <person name="Labbe J."/>
            <person name="Martin F."/>
        </authorList>
    </citation>
    <scope>NUCLEOTIDE SEQUENCE</scope>
    <source>
        <strain evidence="1">FP105234-sp</strain>
    </source>
</reference>